<dbReference type="CDD" id="cd01166">
    <property type="entry name" value="KdgK"/>
    <property type="match status" value="1"/>
</dbReference>
<name>A0A0P1IFW5_9RHOB</name>
<sequence>MTSTRPHALDILCFGEPMFEFSWIEKDNIRPGIGGDVSNTAVAATRAGAKAGMLTHLGTDGFGDHILQLYSDEGIDASRVQRSEAAPTGLYFIEYGPNGHQFSYRRAGSAASQIGPDDLDQRMFDGVGVLHISGITQAISETACAASIRAAELARKAGARVAFDTNLRLNLWTAQQAVAAMEQILPLVDVVFPSIEDSEALFGLSDPEQICKRFLSFGVEMVVLTLAEKGAIVATEHGQHMIDAFPANLTDATGAGDTFDGAFLAEFSRSKNALDAARFACAAASLSVETVGAVASIPHYDAIQSRMQKGEIL</sequence>
<dbReference type="GO" id="GO:0005829">
    <property type="term" value="C:cytosol"/>
    <property type="evidence" value="ECO:0007669"/>
    <property type="project" value="TreeGrafter"/>
</dbReference>
<comment type="similarity">
    <text evidence="1">Belongs to the carbohydrate kinase PfkB family.</text>
</comment>
<keyword evidence="2 5" id="KW-0808">Transferase</keyword>
<keyword evidence="6" id="KW-1185">Reference proteome</keyword>
<evidence type="ECO:0000313" key="5">
    <source>
        <dbReference type="EMBL" id="CUK10801.1"/>
    </source>
</evidence>
<dbReference type="GO" id="GO:0006974">
    <property type="term" value="P:DNA damage response"/>
    <property type="evidence" value="ECO:0007669"/>
    <property type="project" value="TreeGrafter"/>
</dbReference>
<dbReference type="GO" id="GO:0008673">
    <property type="term" value="F:2-dehydro-3-deoxygluconokinase activity"/>
    <property type="evidence" value="ECO:0007669"/>
    <property type="project" value="UniProtKB-EC"/>
</dbReference>
<protein>
    <submittedName>
        <fullName evidence="5">2-dehydro-3-deoxygluconokinase</fullName>
        <ecNumber evidence="5">2.7.1.45</ecNumber>
    </submittedName>
</protein>
<dbReference type="InterPro" id="IPR011611">
    <property type="entry name" value="PfkB_dom"/>
</dbReference>
<dbReference type="Pfam" id="PF00294">
    <property type="entry name" value="PfkB"/>
    <property type="match status" value="1"/>
</dbReference>
<evidence type="ECO:0000256" key="2">
    <source>
        <dbReference type="ARBA" id="ARBA00022679"/>
    </source>
</evidence>
<dbReference type="InterPro" id="IPR002139">
    <property type="entry name" value="Ribo/fructo_kinase"/>
</dbReference>
<accession>A0A0P1IFW5</accession>
<gene>
    <name evidence="5" type="primary">kdgK_1</name>
    <name evidence="5" type="ORF">PH7735_03496</name>
</gene>
<dbReference type="PANTHER" id="PTHR43085">
    <property type="entry name" value="HEXOKINASE FAMILY MEMBER"/>
    <property type="match status" value="1"/>
</dbReference>
<dbReference type="Proteomes" id="UP000051870">
    <property type="component" value="Unassembled WGS sequence"/>
</dbReference>
<dbReference type="STRING" id="1715693.PH7735_03496"/>
<dbReference type="EC" id="2.7.1.45" evidence="5"/>
<proteinExistence type="inferred from homology"/>
<evidence type="ECO:0000256" key="1">
    <source>
        <dbReference type="ARBA" id="ARBA00010688"/>
    </source>
</evidence>
<dbReference type="EMBL" id="CYTW01000005">
    <property type="protein sequence ID" value="CUK10801.1"/>
    <property type="molecule type" value="Genomic_DNA"/>
</dbReference>
<dbReference type="GO" id="GO:0042840">
    <property type="term" value="P:D-glucuronate catabolic process"/>
    <property type="evidence" value="ECO:0007669"/>
    <property type="project" value="TreeGrafter"/>
</dbReference>
<keyword evidence="3 5" id="KW-0418">Kinase</keyword>
<evidence type="ECO:0000256" key="3">
    <source>
        <dbReference type="ARBA" id="ARBA00022777"/>
    </source>
</evidence>
<dbReference type="AlphaFoldDB" id="A0A0P1IFW5"/>
<dbReference type="SUPFAM" id="SSF53613">
    <property type="entry name" value="Ribokinase-like"/>
    <property type="match status" value="1"/>
</dbReference>
<dbReference type="RefSeq" id="WP_058312668.1">
    <property type="nucleotide sequence ID" value="NZ_CYTW01000005.1"/>
</dbReference>
<dbReference type="PRINTS" id="PR00990">
    <property type="entry name" value="RIBOKINASE"/>
</dbReference>
<feature type="domain" description="Carbohydrate kinase PfkB" evidence="4">
    <location>
        <begin position="26"/>
        <end position="298"/>
    </location>
</feature>
<dbReference type="InterPro" id="IPR050306">
    <property type="entry name" value="PfkB_Carbo_kinase"/>
</dbReference>
<dbReference type="InterPro" id="IPR029056">
    <property type="entry name" value="Ribokinase-like"/>
</dbReference>
<evidence type="ECO:0000313" key="6">
    <source>
        <dbReference type="Proteomes" id="UP000051870"/>
    </source>
</evidence>
<organism evidence="5 6">
    <name type="scientific">Shimia thalassica</name>
    <dbReference type="NCBI Taxonomy" id="1715693"/>
    <lineage>
        <taxon>Bacteria</taxon>
        <taxon>Pseudomonadati</taxon>
        <taxon>Pseudomonadota</taxon>
        <taxon>Alphaproteobacteria</taxon>
        <taxon>Rhodobacterales</taxon>
        <taxon>Roseobacteraceae</taxon>
    </lineage>
</organism>
<evidence type="ECO:0000259" key="4">
    <source>
        <dbReference type="Pfam" id="PF00294"/>
    </source>
</evidence>
<reference evidence="6" key="1">
    <citation type="submission" date="2015-09" db="EMBL/GenBank/DDBJ databases">
        <authorList>
            <person name="Rodrigo-Torres Lidia"/>
            <person name="Arahal R.David."/>
        </authorList>
    </citation>
    <scope>NUCLEOTIDE SEQUENCE [LARGE SCALE GENOMIC DNA]</scope>
    <source>
        <strain evidence="6">CECT 7735</strain>
    </source>
</reference>
<dbReference type="GeneID" id="83882473"/>
<dbReference type="PANTHER" id="PTHR43085:SF15">
    <property type="entry name" value="2-DEHYDRO-3-DEOXYGLUCONOKINASE"/>
    <property type="match status" value="1"/>
</dbReference>
<dbReference type="Gene3D" id="3.40.1190.20">
    <property type="match status" value="1"/>
</dbReference>
<dbReference type="GO" id="GO:0019698">
    <property type="term" value="P:D-galacturonate catabolic process"/>
    <property type="evidence" value="ECO:0007669"/>
    <property type="project" value="TreeGrafter"/>
</dbReference>